<organism evidence="1 2">
    <name type="scientific">Paenibacillus durus ATCC 35681</name>
    <dbReference type="NCBI Taxonomy" id="1333534"/>
    <lineage>
        <taxon>Bacteria</taxon>
        <taxon>Bacillati</taxon>
        <taxon>Bacillota</taxon>
        <taxon>Bacilli</taxon>
        <taxon>Bacillales</taxon>
        <taxon>Paenibacillaceae</taxon>
        <taxon>Paenibacillus</taxon>
    </lineage>
</organism>
<name>A0A0F7FBY0_PAEDU</name>
<dbReference type="AlphaFoldDB" id="A0A0F7FBY0"/>
<dbReference type="PATRIC" id="fig|1333534.5.peg.3409"/>
<proteinExistence type="predicted"/>
<protein>
    <recommendedName>
        <fullName evidence="3">Copper amine oxidase-like N-terminal domain-containing protein</fullName>
    </recommendedName>
</protein>
<sequence>MTVQKSKQMLNLQFNQQSLFVPFRDLVDGLKVNGTWDQKRQMLIVTDESLKKTPTFINIEEFDRTAVYDQEAFFPLSYTFESKKEKNTYSMSLTVTAKNISGKDIPAGDEYLHPLYLYSSGAFSYDRKKANPEVKKDEVITRTWKRTELESFQYILFEGITGEDYTIDLP</sequence>
<reference evidence="1 2" key="2">
    <citation type="journal article" date="2016" name="Genome Announc.">
        <title>Genome Sequence of a Gram-Positive Diazotroph, Paenibacillus durus Type Strain ATCC 35681.</title>
        <authorList>
            <person name="Halim M.A."/>
            <person name="Rahman A.Y."/>
            <person name="Sim K.S."/>
            <person name="Yam H.C."/>
            <person name="Rahim A.A."/>
            <person name="Ghazali A.H."/>
            <person name="Najimudin N."/>
        </authorList>
    </citation>
    <scope>NUCLEOTIDE SEQUENCE [LARGE SCALE GENOMIC DNA]</scope>
    <source>
        <strain evidence="1 2">ATCC 35681</strain>
    </source>
</reference>
<dbReference type="RefSeq" id="WP_025696366.1">
    <property type="nucleotide sequence ID" value="NZ_ASQQ01000438.1"/>
</dbReference>
<reference evidence="1 2" key="1">
    <citation type="submission" date="2015-03" db="EMBL/GenBank/DDBJ databases">
        <authorList>
            <person name="Abdul Halim M."/>
        </authorList>
    </citation>
    <scope>NUCLEOTIDE SEQUENCE [LARGE SCALE GENOMIC DNA]</scope>
    <source>
        <strain evidence="1 2">ATCC 35681</strain>
    </source>
</reference>
<evidence type="ECO:0000313" key="2">
    <source>
        <dbReference type="Proteomes" id="UP000034189"/>
    </source>
</evidence>
<dbReference type="Proteomes" id="UP000034189">
    <property type="component" value="Chromosome"/>
</dbReference>
<gene>
    <name evidence="1" type="ORF">VK70_15480</name>
</gene>
<evidence type="ECO:0000313" key="1">
    <source>
        <dbReference type="EMBL" id="AKG35803.1"/>
    </source>
</evidence>
<accession>A0A0F7FBY0</accession>
<dbReference type="HOGENOM" id="CLU_1569158_0_0_9"/>
<evidence type="ECO:0008006" key="3">
    <source>
        <dbReference type="Google" id="ProtNLM"/>
    </source>
</evidence>
<dbReference type="EMBL" id="CP011114">
    <property type="protein sequence ID" value="AKG35803.1"/>
    <property type="molecule type" value="Genomic_DNA"/>
</dbReference>